<sequence length="80" mass="9116">MASLRKGDNKCAILGIVTTALAQLDAKRPRGWSWRPSLYKFSKRAHIFLPHGMGMHLLQHHIVFIIREQALGECLQLLQP</sequence>
<protein>
    <submittedName>
        <fullName evidence="1">Uncharacterized protein</fullName>
    </submittedName>
</protein>
<reference evidence="2" key="1">
    <citation type="submission" date="2014-09" db="EMBL/GenBank/DDBJ databases">
        <authorList>
            <person name="Sharma Rahul"/>
            <person name="Thines Marco"/>
        </authorList>
    </citation>
    <scope>NUCLEOTIDE SEQUENCE [LARGE SCALE GENOMIC DNA]</scope>
</reference>
<dbReference type="Proteomes" id="UP000054928">
    <property type="component" value="Unassembled WGS sequence"/>
</dbReference>
<name>A0A0P1AZN1_PLAHL</name>
<keyword evidence="2" id="KW-1185">Reference proteome</keyword>
<dbReference type="EMBL" id="CCYD01002864">
    <property type="protein sequence ID" value="CEG47898.1"/>
    <property type="molecule type" value="Genomic_DNA"/>
</dbReference>
<evidence type="ECO:0000313" key="2">
    <source>
        <dbReference type="Proteomes" id="UP000054928"/>
    </source>
</evidence>
<evidence type="ECO:0000313" key="1">
    <source>
        <dbReference type="EMBL" id="CEG47898.1"/>
    </source>
</evidence>
<dbReference type="RefSeq" id="XP_024584267.1">
    <property type="nucleotide sequence ID" value="XM_024718916.1"/>
</dbReference>
<organism evidence="1 2">
    <name type="scientific">Plasmopara halstedii</name>
    <name type="common">Downy mildew of sunflower</name>
    <dbReference type="NCBI Taxonomy" id="4781"/>
    <lineage>
        <taxon>Eukaryota</taxon>
        <taxon>Sar</taxon>
        <taxon>Stramenopiles</taxon>
        <taxon>Oomycota</taxon>
        <taxon>Peronosporomycetes</taxon>
        <taxon>Peronosporales</taxon>
        <taxon>Peronosporaceae</taxon>
        <taxon>Plasmopara</taxon>
    </lineage>
</organism>
<accession>A0A0P1AZN1</accession>
<dbReference type="AlphaFoldDB" id="A0A0P1AZN1"/>
<dbReference type="GeneID" id="36400278"/>
<proteinExistence type="predicted"/>